<feature type="transmembrane region" description="Helical" evidence="1">
    <location>
        <begin position="108"/>
        <end position="127"/>
    </location>
</feature>
<feature type="transmembrane region" description="Helical" evidence="1">
    <location>
        <begin position="139"/>
        <end position="160"/>
    </location>
</feature>
<gene>
    <name evidence="2" type="ORF">BKK80_32225</name>
</gene>
<dbReference type="Proteomes" id="UP000177515">
    <property type="component" value="Chromosome 2"/>
</dbReference>
<dbReference type="EMBL" id="CP017755">
    <property type="protein sequence ID" value="AOZ10273.1"/>
    <property type="molecule type" value="Genomic_DNA"/>
</dbReference>
<accession>A0ABN4TSM1</accession>
<organism evidence="2 3">
    <name type="scientific">Cupriavidus malaysiensis</name>
    <dbReference type="NCBI Taxonomy" id="367825"/>
    <lineage>
        <taxon>Bacteria</taxon>
        <taxon>Pseudomonadati</taxon>
        <taxon>Pseudomonadota</taxon>
        <taxon>Betaproteobacteria</taxon>
        <taxon>Burkholderiales</taxon>
        <taxon>Burkholderiaceae</taxon>
        <taxon>Cupriavidus</taxon>
    </lineage>
</organism>
<evidence type="ECO:0000256" key="1">
    <source>
        <dbReference type="SAM" id="Phobius"/>
    </source>
</evidence>
<feature type="transmembrane region" description="Helical" evidence="1">
    <location>
        <begin position="68"/>
        <end position="96"/>
    </location>
</feature>
<feature type="transmembrane region" description="Helical" evidence="1">
    <location>
        <begin position="20"/>
        <end position="38"/>
    </location>
</feature>
<evidence type="ECO:0000313" key="2">
    <source>
        <dbReference type="EMBL" id="AOZ10273.1"/>
    </source>
</evidence>
<keyword evidence="1" id="KW-1133">Transmembrane helix</keyword>
<keyword evidence="1" id="KW-0812">Transmembrane</keyword>
<sequence length="168" mass="18373">MELHMHSHHYVRRMPDWSAAAVAGLVAGALLVVVELFWSSMVAGVNPWGTTRMIAAILMGPDVLQTSLFSVGTVAAALVIHFVLGAILGMVLAAIIAPFQLDSSSGMAMLAGAVFGALVYLFNFHVMTRAFTWFIDARGWHTFVGHLLFGMAAALCYWWFERREGAMR</sequence>
<name>A0ABN4TSM1_9BURK</name>
<evidence type="ECO:0008006" key="4">
    <source>
        <dbReference type="Google" id="ProtNLM"/>
    </source>
</evidence>
<keyword evidence="3" id="KW-1185">Reference proteome</keyword>
<reference evidence="2 3" key="1">
    <citation type="submission" date="2016-10" db="EMBL/GenBank/DDBJ databases">
        <title>Complete genome sequences of three Cupriavidus strains isolated from various Malaysian environments.</title>
        <authorList>
            <person name="Abdullah A.A.-A."/>
            <person name="Shafie N.A.H."/>
            <person name="Lau N.S."/>
        </authorList>
    </citation>
    <scope>NUCLEOTIDE SEQUENCE [LARGE SCALE GENOMIC DNA]</scope>
    <source>
        <strain evidence="2 3">USMAA1020</strain>
    </source>
</reference>
<keyword evidence="1" id="KW-0472">Membrane</keyword>
<protein>
    <recommendedName>
        <fullName evidence="4">Sodium:proline symporter</fullName>
    </recommendedName>
</protein>
<dbReference type="RefSeq" id="WP_071018326.1">
    <property type="nucleotide sequence ID" value="NZ_CP017755.1"/>
</dbReference>
<proteinExistence type="predicted"/>
<evidence type="ECO:0000313" key="3">
    <source>
        <dbReference type="Proteomes" id="UP000177515"/>
    </source>
</evidence>